<dbReference type="RefSeq" id="WP_144353309.1">
    <property type="nucleotide sequence ID" value="NZ_CP132375.1"/>
</dbReference>
<protein>
    <recommendedName>
        <fullName evidence="4">ABC transporter permease</fullName>
    </recommendedName>
</protein>
<feature type="transmembrane region" description="Helical" evidence="1">
    <location>
        <begin position="20"/>
        <end position="42"/>
    </location>
</feature>
<name>A0ABD7Z3F0_9NEIS</name>
<feature type="transmembrane region" description="Helical" evidence="1">
    <location>
        <begin position="124"/>
        <end position="144"/>
    </location>
</feature>
<dbReference type="Proteomes" id="UP001229773">
    <property type="component" value="Chromosome"/>
</dbReference>
<evidence type="ECO:0000313" key="3">
    <source>
        <dbReference type="Proteomes" id="UP001229773"/>
    </source>
</evidence>
<keyword evidence="1" id="KW-1133">Transmembrane helix</keyword>
<evidence type="ECO:0008006" key="4">
    <source>
        <dbReference type="Google" id="ProtNLM"/>
    </source>
</evidence>
<dbReference type="AlphaFoldDB" id="A0ABD7Z3F0"/>
<evidence type="ECO:0000256" key="1">
    <source>
        <dbReference type="SAM" id="Phobius"/>
    </source>
</evidence>
<keyword evidence="1" id="KW-0472">Membrane</keyword>
<gene>
    <name evidence="2" type="ORF">RAM05_03455</name>
</gene>
<sequence>MQHRQIHTHHPSALARLPAIMLQTLSSVIITALFCTILFYWRANSELPLMQISLLNFNDIKLILVLICGCMLFALVPSLLAAVFCSYFVWRLPRFLLGAAAAAAIIAFSVALLQNWLFSWPLDWIPILFNALAAAISALCVSRLQQ</sequence>
<organism evidence="2 3">
    <name type="scientific">Snodgrassella alvi</name>
    <dbReference type="NCBI Taxonomy" id="1196083"/>
    <lineage>
        <taxon>Bacteria</taxon>
        <taxon>Pseudomonadati</taxon>
        <taxon>Pseudomonadota</taxon>
        <taxon>Betaproteobacteria</taxon>
        <taxon>Neisseriales</taxon>
        <taxon>Neisseriaceae</taxon>
        <taxon>Snodgrassella</taxon>
    </lineage>
</organism>
<feature type="transmembrane region" description="Helical" evidence="1">
    <location>
        <begin position="96"/>
        <end position="118"/>
    </location>
</feature>
<feature type="transmembrane region" description="Helical" evidence="1">
    <location>
        <begin position="62"/>
        <end position="89"/>
    </location>
</feature>
<evidence type="ECO:0000313" key="2">
    <source>
        <dbReference type="EMBL" id="WLS99063.1"/>
    </source>
</evidence>
<reference evidence="2 3" key="1">
    <citation type="submission" date="2023-08" db="EMBL/GenBank/DDBJ databases">
        <title>Complete genome sequences of 12 bacterial strains from the honey bee gut, resolved with long-read nanopore sequencing.</title>
        <authorList>
            <person name="Kwong W.K."/>
            <person name="Acheampong S."/>
            <person name="Polat M.F."/>
        </authorList>
    </citation>
    <scope>NUCLEOTIDE SEQUENCE [LARGE SCALE GENOMIC DNA]</scope>
    <source>
        <strain evidence="3">wkB9</strain>
    </source>
</reference>
<proteinExistence type="predicted"/>
<dbReference type="GeneID" id="32536715"/>
<accession>A0ABD7Z3F0</accession>
<keyword evidence="1" id="KW-0812">Transmembrane</keyword>
<dbReference type="EMBL" id="CP132375">
    <property type="protein sequence ID" value="WLS99063.1"/>
    <property type="molecule type" value="Genomic_DNA"/>
</dbReference>